<dbReference type="AlphaFoldDB" id="E7C1V9"/>
<dbReference type="EMBL" id="GU567954">
    <property type="protein sequence ID" value="ADI21433.1"/>
    <property type="molecule type" value="Genomic_DNA"/>
</dbReference>
<sequence length="175" mass="20794">MSVLHILLILSLFSVAFVIETNVNAQHYFVKYTANNCSNVDINGLYIEHDFHRIPEQFQNLQNKLENDIIYMWRKHSGNHFRVWFQNENGYTLYHDALDMKWHLVDNEWQSIYLHKDTHHHDDGEQAGSHKTELPPLDGYICDPKYKGDCGTPPIFHRKYNQEPSGLFRQEHQEL</sequence>
<protein>
    <submittedName>
        <fullName evidence="1">Uncharacterized protein</fullName>
    </submittedName>
</protein>
<evidence type="ECO:0000313" key="1">
    <source>
        <dbReference type="EMBL" id="ADI21433.1"/>
    </source>
</evidence>
<proteinExistence type="predicted"/>
<organism evidence="1">
    <name type="scientific">uncultured gamma proteobacterium HF0010_26J14</name>
    <dbReference type="NCBI Taxonomy" id="723564"/>
    <lineage>
        <taxon>Bacteria</taxon>
        <taxon>Pseudomonadati</taxon>
        <taxon>Pseudomonadota</taxon>
        <taxon>Gammaproteobacteria</taxon>
        <taxon>environmental samples</taxon>
    </lineage>
</organism>
<accession>E7C1V9</accession>
<name>E7C1V9_9GAMM</name>
<reference evidence="1" key="1">
    <citation type="submission" date="2010-01" db="EMBL/GenBank/DDBJ databases">
        <title>Genome fragments of uncultured bacteria from the North Pacific subtropical Gyre.</title>
        <authorList>
            <person name="Pham V.D."/>
            <person name="Delong E.F."/>
        </authorList>
    </citation>
    <scope>NUCLEOTIDE SEQUENCE</scope>
</reference>